<dbReference type="AlphaFoldDB" id="G9XFH8"/>
<reference evidence="4 7" key="1">
    <citation type="submission" date="2011-08" db="EMBL/GenBank/DDBJ databases">
        <title>The Genome Sequence of Eubacteriaceae bacterium ACC19a.</title>
        <authorList>
            <consortium name="The Broad Institute Genome Sequencing Platform"/>
            <person name="Earl A."/>
            <person name="Ward D."/>
            <person name="Feldgarden M."/>
            <person name="Gevers D."/>
            <person name="Sizova M."/>
            <person name="Hazen A."/>
            <person name="Epstein S."/>
            <person name="Young S.K."/>
            <person name="Zeng Q."/>
            <person name="Gargeya S."/>
            <person name="Fitzgerald M."/>
            <person name="Haas B."/>
            <person name="Abouelleil A."/>
            <person name="Alvarado L."/>
            <person name="Arachchi H.M."/>
            <person name="Berlin A."/>
            <person name="Brown A."/>
            <person name="Chapman S.B."/>
            <person name="Chen Z."/>
            <person name="Dunbar C."/>
            <person name="Freedman E."/>
            <person name="Gearin G."/>
            <person name="Gellesch M."/>
            <person name="Goldberg J."/>
            <person name="Griggs A."/>
            <person name="Gujja S."/>
            <person name="Heiman D."/>
            <person name="Howarth C."/>
            <person name="Larson L."/>
            <person name="Lui A."/>
            <person name="MacDonald P.J.P."/>
            <person name="Montmayeur A."/>
            <person name="Murphy C."/>
            <person name="Neiman D."/>
            <person name="Pearson M."/>
            <person name="Priest M."/>
            <person name="Roberts A."/>
            <person name="Saif S."/>
            <person name="Shea T."/>
            <person name="Shenoy N."/>
            <person name="Sisk P."/>
            <person name="Stolte C."/>
            <person name="Sykes S."/>
            <person name="Wortman J."/>
            <person name="Nusbaum C."/>
            <person name="Birren B."/>
        </authorList>
    </citation>
    <scope>NUCLEOTIDE SEQUENCE [LARGE SCALE GENOMIC DNA]</scope>
    <source>
        <strain evidence="4 7">ACC19a</strain>
    </source>
</reference>
<accession>G9XFH8</accession>
<evidence type="ECO:0000313" key="7">
    <source>
        <dbReference type="Proteomes" id="UP000006437"/>
    </source>
</evidence>
<evidence type="ECO:0000256" key="3">
    <source>
        <dbReference type="ARBA" id="ARBA00023065"/>
    </source>
</evidence>
<dbReference type="InterPro" id="IPR035067">
    <property type="entry name" value="V-type_ATPase_csu/dsu"/>
</dbReference>
<dbReference type="EMBL" id="AFZE01000005">
    <property type="protein sequence ID" value="EHL16167.1"/>
    <property type="molecule type" value="Genomic_DNA"/>
</dbReference>
<evidence type="ECO:0000313" key="4">
    <source>
        <dbReference type="EMBL" id="EHL16167.1"/>
    </source>
</evidence>
<dbReference type="InterPro" id="IPR044911">
    <property type="entry name" value="V-type_ATPase_csu/dsu_dom_3"/>
</dbReference>
<comment type="caution">
    <text evidence="5">The sequence shown here is derived from an EMBL/GenBank/DDBJ whole genome shotgun (WGS) entry which is preliminary data.</text>
</comment>
<dbReference type="PANTHER" id="PTHR38682:SF1">
    <property type="entry name" value="V-TYPE ATP SYNTHASE SUBUNIT C"/>
    <property type="match status" value="1"/>
</dbReference>
<dbReference type="PANTHER" id="PTHR38682">
    <property type="entry name" value="V-TYPE ATP SYNTHASE SUBUNIT C"/>
    <property type="match status" value="1"/>
</dbReference>
<proteinExistence type="inferred from homology"/>
<organism evidence="5 6">
    <name type="scientific">Peptoanaerobacter stomatis</name>
    <dbReference type="NCBI Taxonomy" id="796937"/>
    <lineage>
        <taxon>Bacteria</taxon>
        <taxon>Bacillati</taxon>
        <taxon>Bacillota</taxon>
        <taxon>Clostridia</taxon>
        <taxon>Peptostreptococcales</taxon>
        <taxon>Filifactoraceae</taxon>
        <taxon>Peptoanaerobacter</taxon>
    </lineage>
</organism>
<dbReference type="Pfam" id="PF01992">
    <property type="entry name" value="vATP-synt_AC39"/>
    <property type="match status" value="1"/>
</dbReference>
<evidence type="ECO:0000313" key="6">
    <source>
        <dbReference type="Proteomes" id="UP000003379"/>
    </source>
</evidence>
<evidence type="ECO:0008006" key="8">
    <source>
        <dbReference type="Google" id="ProtNLM"/>
    </source>
</evidence>
<dbReference type="HOGENOM" id="CLU_059311_1_1_9"/>
<evidence type="ECO:0000313" key="5">
    <source>
        <dbReference type="EMBL" id="EHL16703.1"/>
    </source>
</evidence>
<dbReference type="Gene3D" id="1.10.132.50">
    <property type="entry name" value="ATP synthase (C/AC39) subunit, domain 3"/>
    <property type="match status" value="1"/>
</dbReference>
<reference evidence="5 6" key="2">
    <citation type="submission" date="2011-08" db="EMBL/GenBank/DDBJ databases">
        <title>The Genome Sequence of Eubacteriaceae bacterium CM5.</title>
        <authorList>
            <consortium name="The Broad Institute Genome Sequencing Platform"/>
            <person name="Earl A."/>
            <person name="Ward D."/>
            <person name="Feldgarden M."/>
            <person name="Gevers D."/>
            <person name="Sizova M."/>
            <person name="Hazen A."/>
            <person name="Epstein S."/>
            <person name="Young S.K."/>
            <person name="Zeng Q."/>
            <person name="Gargeya S."/>
            <person name="Fitzgerald M."/>
            <person name="Haas B."/>
            <person name="Abouelleil A."/>
            <person name="Alvarado L."/>
            <person name="Arachchi H.M."/>
            <person name="Berlin A."/>
            <person name="Brown A."/>
            <person name="Chapman S.B."/>
            <person name="Chen Z."/>
            <person name="Dunbar C."/>
            <person name="Freedman E."/>
            <person name="Gearin G."/>
            <person name="Gellesch M."/>
            <person name="Goldberg J."/>
            <person name="Griggs A."/>
            <person name="Gujja S."/>
            <person name="Heiman D."/>
            <person name="Howarth C."/>
            <person name="Larson L."/>
            <person name="Lui A."/>
            <person name="MacDonald P.J.P."/>
            <person name="Montmayeur A."/>
            <person name="Murphy C."/>
            <person name="Neiman D."/>
            <person name="Pearson M."/>
            <person name="Priest M."/>
            <person name="Roberts A."/>
            <person name="Saif S."/>
            <person name="Shea T."/>
            <person name="Shenoy N."/>
            <person name="Sisk P."/>
            <person name="Stolte C."/>
            <person name="Sykes S."/>
            <person name="Wortman J."/>
            <person name="Nusbaum C."/>
            <person name="Birren B."/>
        </authorList>
    </citation>
    <scope>NUCLEOTIDE SEQUENCE [LARGE SCALE GENOMIC DNA]</scope>
    <source>
        <strain evidence="5 6">CM5</strain>
    </source>
</reference>
<comment type="similarity">
    <text evidence="1">Belongs to the V-ATPase V0D/AC39 subunit family.</text>
</comment>
<dbReference type="STRING" id="796937.HMPREF9630_01035"/>
<evidence type="ECO:0000256" key="1">
    <source>
        <dbReference type="ARBA" id="ARBA00006709"/>
    </source>
</evidence>
<dbReference type="Proteomes" id="UP000006437">
    <property type="component" value="Unassembled WGS sequence"/>
</dbReference>
<accession>G9WZ22</accession>
<dbReference type="Gene3D" id="1.20.1690.10">
    <property type="entry name" value="V-type ATP synthase subunit C domain"/>
    <property type="match status" value="2"/>
</dbReference>
<name>G9XFH8_9FIRM</name>
<dbReference type="InterPro" id="IPR002843">
    <property type="entry name" value="ATPase_V0-cplx_csu/dsu"/>
</dbReference>
<protein>
    <recommendedName>
        <fullName evidence="8">ATP synthase, subunit C</fullName>
    </recommendedName>
</protein>
<sequence>MSNNEHIYAVARIRAKEVNLLDSSVIEQLISSNSVESMNRILVDKGWGDGSEKLDNILSVESDKIWSLMREMFEDMSIFDTLRVEKDFHNLKAAIKSEYTKVNDSSIYLKNGSISVDEIIDAVKNKNFANLPEQIANYALEAYEIMFKTGDGQLCDMILDKGCLEYIIELSKESKNLLLTEYAQMKVVIADIKIAIRGAKTGKDRKFFDMALVSCDKIDINVLADMAVQGVENIYSYLETTDFKEAVDAIKTDFAVFECWCDNQIISAIRKEKYTPMTISPIIAYILARENEIKTVRILTVAKRNDLKQEEVKKRMRDMYV</sequence>
<dbReference type="Proteomes" id="UP000003379">
    <property type="component" value="Unassembled WGS sequence"/>
</dbReference>
<dbReference type="GO" id="GO:0046961">
    <property type="term" value="F:proton-transporting ATPase activity, rotational mechanism"/>
    <property type="evidence" value="ECO:0007669"/>
    <property type="project" value="InterPro"/>
</dbReference>
<dbReference type="SUPFAM" id="SSF103486">
    <property type="entry name" value="V-type ATP synthase subunit C"/>
    <property type="match status" value="1"/>
</dbReference>
<keyword evidence="3" id="KW-0406">Ion transport</keyword>
<dbReference type="EMBL" id="AFZG01000074">
    <property type="protein sequence ID" value="EHL16703.1"/>
    <property type="molecule type" value="Genomic_DNA"/>
</dbReference>
<keyword evidence="2" id="KW-0813">Transport</keyword>
<evidence type="ECO:0000256" key="2">
    <source>
        <dbReference type="ARBA" id="ARBA00022448"/>
    </source>
</evidence>
<gene>
    <name evidence="5" type="ORF">HMPREF9628_00635</name>
    <name evidence="4" type="ORF">HMPREF9629_01423</name>
</gene>
<dbReference type="RefSeq" id="WP_009525653.1">
    <property type="nucleotide sequence ID" value="NZ_JBQMYE010000161.1"/>
</dbReference>
<dbReference type="InterPro" id="IPR036079">
    <property type="entry name" value="ATPase_csu/dsu_sf"/>
</dbReference>
<dbReference type="InterPro" id="IPR050873">
    <property type="entry name" value="V-ATPase_V0D/AC39_subunit"/>
</dbReference>